<comment type="caution">
    <text evidence="1">The sequence shown here is derived from an EMBL/GenBank/DDBJ whole genome shotgun (WGS) entry which is preliminary data.</text>
</comment>
<evidence type="ECO:0000313" key="1">
    <source>
        <dbReference type="EMBL" id="MCE3216803.1"/>
    </source>
</evidence>
<proteinExistence type="predicted"/>
<dbReference type="Proteomes" id="UP000823775">
    <property type="component" value="Unassembled WGS sequence"/>
</dbReference>
<feature type="non-terminal residue" evidence="1">
    <location>
        <position position="64"/>
    </location>
</feature>
<reference evidence="1 2" key="1">
    <citation type="journal article" date="2021" name="BMC Genomics">
        <title>Datura genome reveals duplications of psychoactive alkaloid biosynthetic genes and high mutation rate following tissue culture.</title>
        <authorList>
            <person name="Rajewski A."/>
            <person name="Carter-House D."/>
            <person name="Stajich J."/>
            <person name="Litt A."/>
        </authorList>
    </citation>
    <scope>NUCLEOTIDE SEQUENCE [LARGE SCALE GENOMIC DNA]</scope>
    <source>
        <strain evidence="1">AR-01</strain>
    </source>
</reference>
<name>A0ABS8X023_DATST</name>
<dbReference type="EMBL" id="JACEIK010014190">
    <property type="protein sequence ID" value="MCE3216803.1"/>
    <property type="molecule type" value="Genomic_DNA"/>
</dbReference>
<keyword evidence="2" id="KW-1185">Reference proteome</keyword>
<protein>
    <submittedName>
        <fullName evidence="1">Uncharacterized protein</fullName>
    </submittedName>
</protein>
<gene>
    <name evidence="1" type="ORF">HAX54_008132</name>
</gene>
<accession>A0ABS8X023</accession>
<organism evidence="1 2">
    <name type="scientific">Datura stramonium</name>
    <name type="common">Jimsonweed</name>
    <name type="synonym">Common thornapple</name>
    <dbReference type="NCBI Taxonomy" id="4076"/>
    <lineage>
        <taxon>Eukaryota</taxon>
        <taxon>Viridiplantae</taxon>
        <taxon>Streptophyta</taxon>
        <taxon>Embryophyta</taxon>
        <taxon>Tracheophyta</taxon>
        <taxon>Spermatophyta</taxon>
        <taxon>Magnoliopsida</taxon>
        <taxon>eudicotyledons</taxon>
        <taxon>Gunneridae</taxon>
        <taxon>Pentapetalae</taxon>
        <taxon>asterids</taxon>
        <taxon>lamiids</taxon>
        <taxon>Solanales</taxon>
        <taxon>Solanaceae</taxon>
        <taxon>Solanoideae</taxon>
        <taxon>Datureae</taxon>
        <taxon>Datura</taxon>
    </lineage>
</organism>
<sequence>MIALKKQVNETLIGFLEGQELLVVELGVTILEEIRWFKMISYGVHSVWTVEASGAFAGTFQWPL</sequence>
<evidence type="ECO:0000313" key="2">
    <source>
        <dbReference type="Proteomes" id="UP000823775"/>
    </source>
</evidence>